<feature type="compositionally biased region" description="Basic residues" evidence="1">
    <location>
        <begin position="15"/>
        <end position="25"/>
    </location>
</feature>
<sequence length="209" mass="24059">MADSGEGESPSRRNSSGKRFVRRARRWAELQQKRQGRRNCEDPDVPVGQNETKFHMHHPSLAFLNSQHSKDQKYRPPEPPHVYDYVEMAAFGSGAMVVDDELNYDIVAHEENQLKQNLGHTRSFPITILQPRTHEIQMPTGFPVSYGYTDHRPCQRATSNAYFYPSYLESSCPHYQSSRSSFEQRQVRPISMMKSVDSALTLITNDLLL</sequence>
<organism evidence="3">
    <name type="scientific">Caenorhabditis remanei</name>
    <name type="common">Caenorhabditis vulgaris</name>
    <dbReference type="NCBI Taxonomy" id="31234"/>
    <lineage>
        <taxon>Eukaryota</taxon>
        <taxon>Metazoa</taxon>
        <taxon>Ecdysozoa</taxon>
        <taxon>Nematoda</taxon>
        <taxon>Chromadorea</taxon>
        <taxon>Rhabditida</taxon>
        <taxon>Rhabditina</taxon>
        <taxon>Rhabditomorpha</taxon>
        <taxon>Rhabditoidea</taxon>
        <taxon>Rhabditidae</taxon>
        <taxon>Peloderinae</taxon>
        <taxon>Caenorhabditis</taxon>
    </lineage>
</organism>
<evidence type="ECO:0000313" key="2">
    <source>
        <dbReference type="EMBL" id="EFP13169.1"/>
    </source>
</evidence>
<name>E3NPG0_CAERE</name>
<evidence type="ECO:0000313" key="3">
    <source>
        <dbReference type="Proteomes" id="UP000008281"/>
    </source>
</evidence>
<proteinExistence type="predicted"/>
<feature type="region of interest" description="Disordered" evidence="1">
    <location>
        <begin position="1"/>
        <end position="51"/>
    </location>
</feature>
<dbReference type="STRING" id="31234.E3NPG0"/>
<dbReference type="AlphaFoldDB" id="E3NPG0"/>
<gene>
    <name evidence="2" type="ORF">CRE_29266</name>
</gene>
<dbReference type="EMBL" id="DS269366">
    <property type="protein sequence ID" value="EFP13169.1"/>
    <property type="molecule type" value="Genomic_DNA"/>
</dbReference>
<evidence type="ECO:0000256" key="1">
    <source>
        <dbReference type="SAM" id="MobiDB-lite"/>
    </source>
</evidence>
<dbReference type="eggNOG" id="KOG0620">
    <property type="taxonomic scope" value="Eukaryota"/>
</dbReference>
<dbReference type="OrthoDB" id="428734at2759"/>
<keyword evidence="3" id="KW-1185">Reference proteome</keyword>
<protein>
    <submittedName>
        <fullName evidence="2">Uncharacterized protein</fullName>
    </submittedName>
</protein>
<accession>E3NPG0</accession>
<dbReference type="Proteomes" id="UP000008281">
    <property type="component" value="Unassembled WGS sequence"/>
</dbReference>
<reference evidence="2" key="1">
    <citation type="submission" date="2007-07" db="EMBL/GenBank/DDBJ databases">
        <title>PCAP assembly of the Caenorhabditis remanei genome.</title>
        <authorList>
            <consortium name="The Caenorhabditis remanei Sequencing Consortium"/>
            <person name="Wilson R.K."/>
        </authorList>
    </citation>
    <scope>NUCLEOTIDE SEQUENCE [LARGE SCALE GENOMIC DNA]</scope>
    <source>
        <strain evidence="2">PB4641</strain>
    </source>
</reference>
<dbReference type="InParanoid" id="E3NPG0"/>
<dbReference type="HOGENOM" id="CLU_1316515_0_0_1"/>